<dbReference type="Proteomes" id="UP000887580">
    <property type="component" value="Unplaced"/>
</dbReference>
<organism evidence="1 2">
    <name type="scientific">Panagrolaimus sp. PS1159</name>
    <dbReference type="NCBI Taxonomy" id="55785"/>
    <lineage>
        <taxon>Eukaryota</taxon>
        <taxon>Metazoa</taxon>
        <taxon>Ecdysozoa</taxon>
        <taxon>Nematoda</taxon>
        <taxon>Chromadorea</taxon>
        <taxon>Rhabditida</taxon>
        <taxon>Tylenchina</taxon>
        <taxon>Panagrolaimomorpha</taxon>
        <taxon>Panagrolaimoidea</taxon>
        <taxon>Panagrolaimidae</taxon>
        <taxon>Panagrolaimus</taxon>
    </lineage>
</organism>
<dbReference type="WBParaSite" id="PS1159_v2.g13545.t1">
    <property type="protein sequence ID" value="PS1159_v2.g13545.t1"/>
    <property type="gene ID" value="PS1159_v2.g13545"/>
</dbReference>
<reference evidence="2" key="1">
    <citation type="submission" date="2022-11" db="UniProtKB">
        <authorList>
            <consortium name="WormBaseParasite"/>
        </authorList>
    </citation>
    <scope>IDENTIFICATION</scope>
</reference>
<evidence type="ECO:0000313" key="1">
    <source>
        <dbReference type="Proteomes" id="UP000887580"/>
    </source>
</evidence>
<evidence type="ECO:0000313" key="2">
    <source>
        <dbReference type="WBParaSite" id="PS1159_v2.g13545.t1"/>
    </source>
</evidence>
<sequence>MFFSVEKPNLPFSGDFMIDSRLKGERVVLNPEWKSKNGKHLIRIEIIDEKDLDLIGNFYNYNNYVNLINVKPEETEKFAFDAVKKCLSQSLSFAAFDGEKLVGIQLNRFHIPSEFPQIFDEFNESKNPKFIIKDDYSNEIQNAPYTFEANKIHVNLEECFRQTGKFLPKDIKNLGVIKSIGIHPNYRGTGLIHCFYAESLKLFEKNNCNYFVCYCVSEKTYKMCQNYGMKKIFNFPFSSFKANGKFLFEPKNDEPSSCIAMLGNVKEALEIS</sequence>
<accession>A0AC35F3M5</accession>
<protein>
    <submittedName>
        <fullName evidence="2">N-acetyltransferase domain-containing protein</fullName>
    </submittedName>
</protein>
<proteinExistence type="predicted"/>
<name>A0AC35F3M5_9BILA</name>